<dbReference type="AlphaFoldDB" id="A0A318Z5W8"/>
<feature type="transmembrane region" description="Helical" evidence="1">
    <location>
        <begin position="6"/>
        <end position="26"/>
    </location>
</feature>
<accession>A0A318Z5W8</accession>
<reference evidence="2" key="1">
    <citation type="submission" date="2016-12" db="EMBL/GenBank/DDBJ databases">
        <title>The genomes of Aspergillus section Nigri reveals drivers in fungal speciation.</title>
        <authorList>
            <consortium name="DOE Joint Genome Institute"/>
            <person name="Vesth T.C."/>
            <person name="Nybo J."/>
            <person name="Theobald S."/>
            <person name="Brandl J."/>
            <person name="Frisvad J.C."/>
            <person name="Nielsen K.F."/>
            <person name="Lyhne E.K."/>
            <person name="Kogle M.E."/>
            <person name="Kuo A."/>
            <person name="Riley R."/>
            <person name="Clum A."/>
            <person name="Nolan M."/>
            <person name="Lipzen A."/>
            <person name="Salamov A."/>
            <person name="Henrissat B."/>
            <person name="Wiebenga A."/>
            <person name="De Vries R.P."/>
            <person name="Grigoriev I.V."/>
            <person name="Mortensen U.H."/>
            <person name="Andersen M.R."/>
            <person name="Baker S.E."/>
        </authorList>
    </citation>
    <scope>NUCLEOTIDE SEQUENCE [LARGE SCALE GENOMIC DNA]</scope>
    <source>
        <strain evidence="2">CBS 115656</strain>
    </source>
</reference>
<dbReference type="EMBL" id="KZ821468">
    <property type="protein sequence ID" value="PYH32342.1"/>
    <property type="molecule type" value="Genomic_DNA"/>
</dbReference>
<dbReference type="Proteomes" id="UP000247647">
    <property type="component" value="Unassembled WGS sequence"/>
</dbReference>
<proteinExistence type="predicted"/>
<keyword evidence="1" id="KW-0472">Membrane</keyword>
<keyword evidence="1" id="KW-1133">Transmembrane helix</keyword>
<feature type="transmembrane region" description="Helical" evidence="1">
    <location>
        <begin position="110"/>
        <end position="131"/>
    </location>
</feature>
<protein>
    <submittedName>
        <fullName evidence="2">Uncharacterized protein</fullName>
    </submittedName>
</protein>
<sequence length="180" mass="20809">MPILFLLNYFSFFHFSLPTLCWDSLAPSHWIHFHRIRTRKYKVHRDDLQLTILLLIILISFIIFFFLCPPRFCFRVCHPLFPRCARINACRLVSDSTRVPFPSVDRYHCLLLFLLHIIISCSAAFFHWLCFSTDEGLAVTSPPVTSHSSAMAAADPSHCRTHPLSLAYWIGILEPSCGKL</sequence>
<organism evidence="2 3">
    <name type="scientific">Aspergillus neoniger (strain CBS 115656)</name>
    <dbReference type="NCBI Taxonomy" id="1448310"/>
    <lineage>
        <taxon>Eukaryota</taxon>
        <taxon>Fungi</taxon>
        <taxon>Dikarya</taxon>
        <taxon>Ascomycota</taxon>
        <taxon>Pezizomycotina</taxon>
        <taxon>Eurotiomycetes</taxon>
        <taxon>Eurotiomycetidae</taxon>
        <taxon>Eurotiales</taxon>
        <taxon>Aspergillaceae</taxon>
        <taxon>Aspergillus</taxon>
        <taxon>Aspergillus subgen. Circumdati</taxon>
    </lineage>
</organism>
<keyword evidence="1" id="KW-0812">Transmembrane</keyword>
<dbReference type="RefSeq" id="XP_025477820.1">
    <property type="nucleotide sequence ID" value="XM_025617840.1"/>
</dbReference>
<evidence type="ECO:0000256" key="1">
    <source>
        <dbReference type="SAM" id="Phobius"/>
    </source>
</evidence>
<dbReference type="GeneID" id="37120296"/>
<evidence type="ECO:0000313" key="3">
    <source>
        <dbReference type="Proteomes" id="UP000247647"/>
    </source>
</evidence>
<evidence type="ECO:0000313" key="2">
    <source>
        <dbReference type="EMBL" id="PYH32342.1"/>
    </source>
</evidence>
<gene>
    <name evidence="2" type="ORF">BO87DRAFT_107374</name>
</gene>
<feature type="transmembrane region" description="Helical" evidence="1">
    <location>
        <begin position="47"/>
        <end position="67"/>
    </location>
</feature>
<keyword evidence="3" id="KW-1185">Reference proteome</keyword>
<name>A0A318Z5W8_ASPNB</name>